<evidence type="ECO:0000256" key="2">
    <source>
        <dbReference type="ARBA" id="ARBA00022692"/>
    </source>
</evidence>
<dbReference type="Pfam" id="PF00005">
    <property type="entry name" value="ABC_tran"/>
    <property type="match status" value="1"/>
</dbReference>
<feature type="transmembrane region" description="Helical" evidence="7">
    <location>
        <begin position="12"/>
        <end position="36"/>
    </location>
</feature>
<proteinExistence type="predicted"/>
<evidence type="ECO:0000259" key="8">
    <source>
        <dbReference type="PROSITE" id="PS50893"/>
    </source>
</evidence>
<evidence type="ECO:0000256" key="5">
    <source>
        <dbReference type="ARBA" id="ARBA00022989"/>
    </source>
</evidence>
<dbReference type="GO" id="GO:0005524">
    <property type="term" value="F:ATP binding"/>
    <property type="evidence" value="ECO:0007669"/>
    <property type="project" value="UniProtKB-KW"/>
</dbReference>
<dbReference type="SMART" id="SM00382">
    <property type="entry name" value="AAA"/>
    <property type="match status" value="1"/>
</dbReference>
<evidence type="ECO:0000256" key="3">
    <source>
        <dbReference type="ARBA" id="ARBA00022741"/>
    </source>
</evidence>
<evidence type="ECO:0000256" key="6">
    <source>
        <dbReference type="ARBA" id="ARBA00023136"/>
    </source>
</evidence>
<dbReference type="InterPro" id="IPR039421">
    <property type="entry name" value="Type_1_exporter"/>
</dbReference>
<keyword evidence="3" id="KW-0547">Nucleotide-binding</keyword>
<dbReference type="GO" id="GO:0015421">
    <property type="term" value="F:ABC-type oligopeptide transporter activity"/>
    <property type="evidence" value="ECO:0007669"/>
    <property type="project" value="TreeGrafter"/>
</dbReference>
<evidence type="ECO:0000259" key="9">
    <source>
        <dbReference type="PROSITE" id="PS50929"/>
    </source>
</evidence>
<evidence type="ECO:0000313" key="10">
    <source>
        <dbReference type="Ensembl" id="ENSSGRP00000012859.1"/>
    </source>
</evidence>
<dbReference type="PROSITE" id="PS50929">
    <property type="entry name" value="ABC_TM1F"/>
    <property type="match status" value="1"/>
</dbReference>
<keyword evidence="5 7" id="KW-1133">Transmembrane helix</keyword>
<name>A0A672KST0_SINGR</name>
<sequence length="585" mass="65921">MSSKAHPIYRTAAVHFCLLCCDLFIWACVWATLLWLDGEGSLDLRCLWALRTISCVVLYSLSTIFTDTSIQPLLKRWIALLSFLPPVFDSMQTMRHGTVRGFSPVPDPGMVILSSATSTLIYIVWEMAFPHGTSSKGGQPSFSSAWQLETFIPYCIGKVIDILSGKYQHTNFSWAIEHMALCSLGSSMFSGMRGGMFMCSLSRLNKRIRHMLFQNLIKQEISFFDENKPGSLMSHLISDTDKMGRSVAMNVNELLQSLVKTCGIMFFMQRLSWQLTLLTCIEMPLLAFIQNSYISQVSKPSHQCCSKAENLISSGQLSSSSLLAFVFYQKDMMTNMKHLVYMLNTVGSAVKVLQLLERKPQNSWDLHVLIVELLQSVTLELSPGKLTALVGPSGGGKISCVCLLQRFYEPKEGEVLLDGKPLYHYQHQYLHEKVAMVSQDPVLFSGSVRYNIEYGLKDSTLERVKEAARKANAHNFIWKLEQGYDTDVGECGVQLSSGHKQCIAIARALIRNPQILILDEATSHMDCSTQQVQDVLNNITDQTVLVIAHCLETVEKADHIIFMEGKGRYYRLREKFFNMETQPAD</sequence>
<dbReference type="SUPFAM" id="SSF90123">
    <property type="entry name" value="ABC transporter transmembrane region"/>
    <property type="match status" value="1"/>
</dbReference>
<feature type="domain" description="ABC transmembrane type-1" evidence="9">
    <location>
        <begin position="148"/>
        <end position="303"/>
    </location>
</feature>
<dbReference type="InterPro" id="IPR011527">
    <property type="entry name" value="ABC1_TM_dom"/>
</dbReference>
<keyword evidence="2 7" id="KW-0812">Transmembrane</keyword>
<evidence type="ECO:0000256" key="7">
    <source>
        <dbReference type="SAM" id="Phobius"/>
    </source>
</evidence>
<evidence type="ECO:0000256" key="4">
    <source>
        <dbReference type="ARBA" id="ARBA00022840"/>
    </source>
</evidence>
<dbReference type="Proteomes" id="UP000472262">
    <property type="component" value="Unassembled WGS sequence"/>
</dbReference>
<dbReference type="InterPro" id="IPR036640">
    <property type="entry name" value="ABC1_TM_sf"/>
</dbReference>
<keyword evidence="4" id="KW-0067">ATP-binding</keyword>
<dbReference type="Gene3D" id="1.20.1560.10">
    <property type="entry name" value="ABC transporter type 1, transmembrane domain"/>
    <property type="match status" value="1"/>
</dbReference>
<comment type="subcellular location">
    <subcellularLocation>
        <location evidence="1">Membrane</location>
        <topology evidence="1">Multi-pass membrane protein</topology>
    </subcellularLocation>
</comment>
<dbReference type="InterPro" id="IPR003439">
    <property type="entry name" value="ABC_transporter-like_ATP-bd"/>
</dbReference>
<keyword evidence="11" id="KW-1185">Reference proteome</keyword>
<dbReference type="InterPro" id="IPR003593">
    <property type="entry name" value="AAA+_ATPase"/>
</dbReference>
<protein>
    <submittedName>
        <fullName evidence="10">Transporter associated with antigen processing, subunit type t, teleost specific</fullName>
    </submittedName>
</protein>
<dbReference type="Pfam" id="PF00664">
    <property type="entry name" value="ABC_membrane"/>
    <property type="match status" value="1"/>
</dbReference>
<reference evidence="10" key="1">
    <citation type="submission" date="2025-08" db="UniProtKB">
        <authorList>
            <consortium name="Ensembl"/>
        </authorList>
    </citation>
    <scope>IDENTIFICATION</scope>
</reference>
<evidence type="ECO:0000313" key="11">
    <source>
        <dbReference type="Proteomes" id="UP000472262"/>
    </source>
</evidence>
<dbReference type="InterPro" id="IPR027417">
    <property type="entry name" value="P-loop_NTPase"/>
</dbReference>
<dbReference type="GO" id="GO:0016887">
    <property type="term" value="F:ATP hydrolysis activity"/>
    <property type="evidence" value="ECO:0007669"/>
    <property type="project" value="InterPro"/>
</dbReference>
<dbReference type="SUPFAM" id="SSF52540">
    <property type="entry name" value="P-loop containing nucleoside triphosphate hydrolases"/>
    <property type="match status" value="1"/>
</dbReference>
<dbReference type="PROSITE" id="PS50893">
    <property type="entry name" value="ABC_TRANSPORTER_2"/>
    <property type="match status" value="1"/>
</dbReference>
<accession>A0A672KST0</accession>
<dbReference type="InParanoid" id="A0A672KST0"/>
<reference evidence="10" key="2">
    <citation type="submission" date="2025-09" db="UniProtKB">
        <authorList>
            <consortium name="Ensembl"/>
        </authorList>
    </citation>
    <scope>IDENTIFICATION</scope>
</reference>
<dbReference type="Ensembl" id="ENSSGRT00000013925.1">
    <property type="protein sequence ID" value="ENSSGRP00000012859.1"/>
    <property type="gene ID" value="ENSSGRG00000008211.1"/>
</dbReference>
<dbReference type="PANTHER" id="PTHR43394:SF14">
    <property type="entry name" value="TRANSPORTER 2, ATP BINDING CASSETTE SUBFAMILY B"/>
    <property type="match status" value="1"/>
</dbReference>
<dbReference type="AlphaFoldDB" id="A0A672KST0"/>
<dbReference type="Gene3D" id="3.40.50.300">
    <property type="entry name" value="P-loop containing nucleotide triphosphate hydrolases"/>
    <property type="match status" value="1"/>
</dbReference>
<evidence type="ECO:0000256" key="1">
    <source>
        <dbReference type="ARBA" id="ARBA00004141"/>
    </source>
</evidence>
<dbReference type="GO" id="GO:0016020">
    <property type="term" value="C:membrane"/>
    <property type="evidence" value="ECO:0007669"/>
    <property type="project" value="UniProtKB-SubCell"/>
</dbReference>
<dbReference type="PANTHER" id="PTHR43394">
    <property type="entry name" value="ATP-DEPENDENT PERMEASE MDL1, MITOCHONDRIAL"/>
    <property type="match status" value="1"/>
</dbReference>
<organism evidence="10 11">
    <name type="scientific">Sinocyclocheilus grahami</name>
    <name type="common">Dianchi golden-line fish</name>
    <name type="synonym">Barbus grahami</name>
    <dbReference type="NCBI Taxonomy" id="75366"/>
    <lineage>
        <taxon>Eukaryota</taxon>
        <taxon>Metazoa</taxon>
        <taxon>Chordata</taxon>
        <taxon>Craniata</taxon>
        <taxon>Vertebrata</taxon>
        <taxon>Euteleostomi</taxon>
        <taxon>Actinopterygii</taxon>
        <taxon>Neopterygii</taxon>
        <taxon>Teleostei</taxon>
        <taxon>Ostariophysi</taxon>
        <taxon>Cypriniformes</taxon>
        <taxon>Cyprinidae</taxon>
        <taxon>Cyprininae</taxon>
        <taxon>Sinocyclocheilus</taxon>
    </lineage>
</organism>
<keyword evidence="6 7" id="KW-0472">Membrane</keyword>
<feature type="domain" description="ABC transporter" evidence="8">
    <location>
        <begin position="350"/>
        <end position="585"/>
    </location>
</feature>